<dbReference type="PANTHER" id="PTHR10039:SF5">
    <property type="entry name" value="NACHT DOMAIN-CONTAINING PROTEIN"/>
    <property type="match status" value="1"/>
</dbReference>
<feature type="domain" description="Nephrocystin 3-like N-terminal" evidence="2">
    <location>
        <begin position="319"/>
        <end position="474"/>
    </location>
</feature>
<dbReference type="AlphaFoldDB" id="A0A8H5P0Y8"/>
<dbReference type="InterPro" id="IPR027417">
    <property type="entry name" value="P-loop_NTPase"/>
</dbReference>
<protein>
    <recommendedName>
        <fullName evidence="6">NACHT domain-containing protein</fullName>
    </recommendedName>
</protein>
<evidence type="ECO:0000259" key="3">
    <source>
        <dbReference type="Pfam" id="PF25053"/>
    </source>
</evidence>
<feature type="domain" description="DUF7791" evidence="3">
    <location>
        <begin position="605"/>
        <end position="698"/>
    </location>
</feature>
<keyword evidence="5" id="KW-1185">Reference proteome</keyword>
<dbReference type="Proteomes" id="UP000544095">
    <property type="component" value="Unassembled WGS sequence"/>
</dbReference>
<dbReference type="InterPro" id="IPR056884">
    <property type="entry name" value="NPHP3-like_N"/>
</dbReference>
<dbReference type="EMBL" id="JAAOAR010000361">
    <property type="protein sequence ID" value="KAF5585834.1"/>
    <property type="molecule type" value="Genomic_DNA"/>
</dbReference>
<accession>A0A8H5P0Y8</accession>
<dbReference type="Pfam" id="PF25053">
    <property type="entry name" value="DUF7791"/>
    <property type="match status" value="1"/>
</dbReference>
<name>A0A8H5P0Y8_9HYPO</name>
<reference evidence="4 5" key="1">
    <citation type="submission" date="2020-05" db="EMBL/GenBank/DDBJ databases">
        <title>Identification and distribution of gene clusters putatively required for synthesis of sphingolipid metabolism inhibitors in phylogenetically diverse species of the filamentous fungus Fusarium.</title>
        <authorList>
            <person name="Kim H.-S."/>
            <person name="Busman M."/>
            <person name="Brown D.W."/>
            <person name="Divon H."/>
            <person name="Uhlig S."/>
            <person name="Proctor R.H."/>
        </authorList>
    </citation>
    <scope>NUCLEOTIDE SEQUENCE [LARGE SCALE GENOMIC DNA]</scope>
    <source>
        <strain evidence="4 5">NRRL 25211</strain>
    </source>
</reference>
<proteinExistence type="predicted"/>
<dbReference type="SUPFAM" id="SSF52540">
    <property type="entry name" value="P-loop containing nucleoside triphosphate hydrolases"/>
    <property type="match status" value="1"/>
</dbReference>
<dbReference type="InterPro" id="IPR056693">
    <property type="entry name" value="DUF7791"/>
</dbReference>
<evidence type="ECO:0000259" key="2">
    <source>
        <dbReference type="Pfam" id="PF24883"/>
    </source>
</evidence>
<comment type="caution">
    <text evidence="4">The sequence shown here is derived from an EMBL/GenBank/DDBJ whole genome shotgun (WGS) entry which is preliminary data.</text>
</comment>
<organism evidence="4 5">
    <name type="scientific">Fusarium pseudoanthophilum</name>
    <dbReference type="NCBI Taxonomy" id="48495"/>
    <lineage>
        <taxon>Eukaryota</taxon>
        <taxon>Fungi</taxon>
        <taxon>Dikarya</taxon>
        <taxon>Ascomycota</taxon>
        <taxon>Pezizomycotina</taxon>
        <taxon>Sordariomycetes</taxon>
        <taxon>Hypocreomycetidae</taxon>
        <taxon>Hypocreales</taxon>
        <taxon>Nectriaceae</taxon>
        <taxon>Fusarium</taxon>
        <taxon>Fusarium fujikuroi species complex</taxon>
    </lineage>
</organism>
<evidence type="ECO:0000313" key="4">
    <source>
        <dbReference type="EMBL" id="KAF5585834.1"/>
    </source>
</evidence>
<sequence length="930" mass="105718">MDPLSALAIAAAVVQFAEFGGKMLKRTWDKYLIVYKGPDAAYQVAQESSDLTALTKNFPSWRKQFRIDNRKRRTISKHDERAKNKIPRLALAGLWDRRKIDDMENRLEALQKKIMNCIIFCLWADSKKTAKWELHFTKSLDTILGILARVEKSTSDQADSTRDMKGGKLSEPLTPELDGICQTLTSEDATSKFLASGVNGKVREVISDLIKARQSISLQRVGQEITGALTSSDSADAKTIRAELVRLLWDKRWTLDSSMAIFAADQAHGKPELTDVGRDISHGLFFDSMYDREDAVANNFEATYEWIFQREPKKLDGKITGKPGSGKSTIMKLIARPDRLRTLLQPWAKSLPVVITNYYAWNSGLNMQKAWEGLKKTVLHQVLNQRPSSVPIIAPRRWALFQAFRGMADFPDWEEWEINESFQALMNECGNSMAMALFVDGLDEFEIPPATVVSHIRSMANDAAQGIKICVASRPWTEFEDAFNDGPMLQMHLLTEDDMMTFVKKSFQENRGYIELKNVYPGQVAKLTDDVVQKADGVFLWVSFVVMELTDLFTAGDSMAQLQETLEKLPTNLSSLFDAIWARIPHRHLPDACAMIRLARSAYGPLPWLLMWLADESRSTEVDPGAMSAEVKYHAKRGLKRRLATRTRGILELSGAAQEVVNFAHRTTRDWVKQAHIWEELCASCQSNFDPHLVLLQAETLLMFDSGTTSDYAPSHFWLAIMRALWYASQVSDDSSQDKLGALIQTLDTLDRAASKAFWRAQDAWPTVYRLQSPGMHWSSVQDVFDHRRGLPNTFLGLAAQFSILPYLESRLHTRRSFLQQWNPKDGIGVLENAVFGYKYYMAENFDPPNGLPTISRNQRLAAVQFLLDRGLRQTKGHSRHHQVSIRDKLRCLAGEQGQDTTYYWEVIRCLDYASLLQSTFRRFKSVLHK</sequence>
<dbReference type="Pfam" id="PF24883">
    <property type="entry name" value="NPHP3_N"/>
    <property type="match status" value="1"/>
</dbReference>
<dbReference type="PANTHER" id="PTHR10039">
    <property type="entry name" value="AMELOGENIN"/>
    <property type="match status" value="1"/>
</dbReference>
<evidence type="ECO:0000313" key="5">
    <source>
        <dbReference type="Proteomes" id="UP000544095"/>
    </source>
</evidence>
<gene>
    <name evidence="4" type="ORF">FPANT_7388</name>
</gene>
<evidence type="ECO:0000256" key="1">
    <source>
        <dbReference type="ARBA" id="ARBA00022737"/>
    </source>
</evidence>
<evidence type="ECO:0008006" key="6">
    <source>
        <dbReference type="Google" id="ProtNLM"/>
    </source>
</evidence>
<keyword evidence="1" id="KW-0677">Repeat</keyword>